<keyword evidence="7" id="KW-0547">Nucleotide-binding</keyword>
<dbReference type="EMBL" id="JAEQNC010000003">
    <property type="protein sequence ID" value="MBL0371545.1"/>
    <property type="molecule type" value="Genomic_DNA"/>
</dbReference>
<evidence type="ECO:0000313" key="12">
    <source>
        <dbReference type="EMBL" id="MBL0371545.1"/>
    </source>
</evidence>
<evidence type="ECO:0000256" key="5">
    <source>
        <dbReference type="ARBA" id="ARBA00022597"/>
    </source>
</evidence>
<keyword evidence="10" id="KW-0472">Membrane</keyword>
<protein>
    <submittedName>
        <fullName evidence="12">Sugar ABC transporter ATP-binding protein</fullName>
    </submittedName>
</protein>
<dbReference type="PANTHER" id="PTHR43790">
    <property type="entry name" value="CARBOHYDRATE TRANSPORT ATP-BINDING PROTEIN MG119-RELATED"/>
    <property type="match status" value="1"/>
</dbReference>
<feature type="domain" description="ABC transporter" evidence="11">
    <location>
        <begin position="3"/>
        <end position="238"/>
    </location>
</feature>
<comment type="caution">
    <text evidence="12">The sequence shown here is derived from an EMBL/GenBank/DDBJ whole genome shotgun (WGS) entry which is preliminary data.</text>
</comment>
<evidence type="ECO:0000256" key="9">
    <source>
        <dbReference type="ARBA" id="ARBA00022967"/>
    </source>
</evidence>
<dbReference type="SMART" id="SM00382">
    <property type="entry name" value="AAA"/>
    <property type="match status" value="2"/>
</dbReference>
<keyword evidence="8 12" id="KW-0067">ATP-binding</keyword>
<evidence type="ECO:0000256" key="10">
    <source>
        <dbReference type="ARBA" id="ARBA00023136"/>
    </source>
</evidence>
<evidence type="ECO:0000256" key="2">
    <source>
        <dbReference type="ARBA" id="ARBA00005417"/>
    </source>
</evidence>
<evidence type="ECO:0000313" key="13">
    <source>
        <dbReference type="Proteomes" id="UP000633219"/>
    </source>
</evidence>
<proteinExistence type="inferred from homology"/>
<dbReference type="GO" id="GO:0005886">
    <property type="term" value="C:plasma membrane"/>
    <property type="evidence" value="ECO:0007669"/>
    <property type="project" value="UniProtKB-SubCell"/>
</dbReference>
<keyword evidence="3" id="KW-0813">Transport</keyword>
<evidence type="ECO:0000256" key="3">
    <source>
        <dbReference type="ARBA" id="ARBA00022448"/>
    </source>
</evidence>
<keyword evidence="13" id="KW-1185">Reference proteome</keyword>
<evidence type="ECO:0000256" key="4">
    <source>
        <dbReference type="ARBA" id="ARBA00022475"/>
    </source>
</evidence>
<accession>A0A936YJQ2</accession>
<dbReference type="AlphaFoldDB" id="A0A936YJQ2"/>
<dbReference type="GO" id="GO:0016887">
    <property type="term" value="F:ATP hydrolysis activity"/>
    <property type="evidence" value="ECO:0007669"/>
    <property type="project" value="InterPro"/>
</dbReference>
<dbReference type="InterPro" id="IPR003593">
    <property type="entry name" value="AAA+_ATPase"/>
</dbReference>
<dbReference type="PROSITE" id="PS50893">
    <property type="entry name" value="ABC_TRANSPORTER_2"/>
    <property type="match status" value="2"/>
</dbReference>
<dbReference type="Gene3D" id="3.40.50.300">
    <property type="entry name" value="P-loop containing nucleotide triphosphate hydrolases"/>
    <property type="match status" value="2"/>
</dbReference>
<dbReference type="Pfam" id="PF00005">
    <property type="entry name" value="ABC_tran"/>
    <property type="match status" value="2"/>
</dbReference>
<name>A0A936YJQ2_9HYPH</name>
<keyword evidence="9" id="KW-1278">Translocase</keyword>
<keyword evidence="4" id="KW-1003">Cell membrane</keyword>
<evidence type="ECO:0000256" key="6">
    <source>
        <dbReference type="ARBA" id="ARBA00022737"/>
    </source>
</evidence>
<dbReference type="Proteomes" id="UP000633219">
    <property type="component" value="Unassembled WGS sequence"/>
</dbReference>
<reference evidence="12" key="1">
    <citation type="submission" date="2021-01" db="EMBL/GenBank/DDBJ databases">
        <title>Rhizobium sp. strain KVB221 16S ribosomal RNA gene Genome sequencing and assembly.</title>
        <authorList>
            <person name="Kang M."/>
        </authorList>
    </citation>
    <scope>NUCLEOTIDE SEQUENCE</scope>
    <source>
        <strain evidence="12">KVB221</strain>
    </source>
</reference>
<gene>
    <name evidence="12" type="ORF">JJB09_05850</name>
</gene>
<dbReference type="GO" id="GO:0005524">
    <property type="term" value="F:ATP binding"/>
    <property type="evidence" value="ECO:0007669"/>
    <property type="project" value="UniProtKB-KW"/>
</dbReference>
<dbReference type="InterPro" id="IPR027417">
    <property type="entry name" value="P-loop_NTPase"/>
</dbReference>
<dbReference type="InterPro" id="IPR003439">
    <property type="entry name" value="ABC_transporter-like_ATP-bd"/>
</dbReference>
<evidence type="ECO:0000259" key="11">
    <source>
        <dbReference type="PROSITE" id="PS50893"/>
    </source>
</evidence>
<keyword evidence="5" id="KW-0762">Sugar transport</keyword>
<keyword evidence="6" id="KW-0677">Repeat</keyword>
<dbReference type="CDD" id="cd03216">
    <property type="entry name" value="ABC_Carb_Monos_I"/>
    <property type="match status" value="1"/>
</dbReference>
<comment type="subcellular location">
    <subcellularLocation>
        <location evidence="1">Cell membrane</location>
        <topology evidence="1">Peripheral membrane protein</topology>
    </subcellularLocation>
</comment>
<comment type="similarity">
    <text evidence="2">Belongs to the ABC transporter superfamily.</text>
</comment>
<evidence type="ECO:0000256" key="7">
    <source>
        <dbReference type="ARBA" id="ARBA00022741"/>
    </source>
</evidence>
<dbReference type="SUPFAM" id="SSF52540">
    <property type="entry name" value="P-loop containing nucleoside triphosphate hydrolases"/>
    <property type="match status" value="2"/>
</dbReference>
<sequence length="512" mass="55631">MVLVLDTISKSFPGVRALSNASLTLAKGEIHALMGENGAGKSTLIKIITGVHKPDSGHFSLDGKDISLSSPRDAIALGITAVHQERNLIPRFSVAENIMLERLPTKNGLVDFVSANAQARQHLQMIGLDIDPSTEIRRLSVAQMQMVEIAKALSHEAKVLLLDEPTASITAAETEILFRLVRQLRDRGTAILFVSHKLEEVLALCDRVTVLRDGETTLRGAPMAGMTRHSLIEAMIGRAERPAIARTGAPDSGQPKMELRGFSTGAGHRNIDFKLRKGEILGLYGLVGAGRTELARALIGMDKVKAGELLIDGKPAKIRSVEDAIKRFRIGYVSEDRKHEGVILAHPIRSNIAITVWNRIAGTLGLLTAASERAVAEPLSKRLEIRTPSLEQLVGNLSGGNQQKVSLAKWLAVNVDVLIIDEPTVGIDIKAKAYFHELINDLADKGMSILLISSDMPEMVALADRILVMHEFEILHEHVNDRKYDNASRAIMGAIHKHQQSGHGSAMATASH</sequence>
<evidence type="ECO:0000256" key="8">
    <source>
        <dbReference type="ARBA" id="ARBA00022840"/>
    </source>
</evidence>
<dbReference type="RefSeq" id="WP_201654542.1">
    <property type="nucleotide sequence ID" value="NZ_JAEQNC010000003.1"/>
</dbReference>
<dbReference type="PROSITE" id="PS00211">
    <property type="entry name" value="ABC_TRANSPORTER_1"/>
    <property type="match status" value="1"/>
</dbReference>
<feature type="domain" description="ABC transporter" evidence="11">
    <location>
        <begin position="239"/>
        <end position="496"/>
    </location>
</feature>
<dbReference type="CDD" id="cd03215">
    <property type="entry name" value="ABC_Carb_Monos_II"/>
    <property type="match status" value="1"/>
</dbReference>
<dbReference type="InterPro" id="IPR050107">
    <property type="entry name" value="ABC_carbohydrate_import_ATPase"/>
</dbReference>
<dbReference type="FunFam" id="3.40.50.300:FF:000127">
    <property type="entry name" value="Ribose import ATP-binding protein RbsA"/>
    <property type="match status" value="1"/>
</dbReference>
<organism evidence="12 13">
    <name type="scientific">Rhizobium setariae</name>
    <dbReference type="NCBI Taxonomy" id="2801340"/>
    <lineage>
        <taxon>Bacteria</taxon>
        <taxon>Pseudomonadati</taxon>
        <taxon>Pseudomonadota</taxon>
        <taxon>Alphaproteobacteria</taxon>
        <taxon>Hyphomicrobiales</taxon>
        <taxon>Rhizobiaceae</taxon>
        <taxon>Rhizobium/Agrobacterium group</taxon>
        <taxon>Rhizobium</taxon>
    </lineage>
</organism>
<dbReference type="PANTHER" id="PTHR43790:SF3">
    <property type="entry name" value="D-ALLOSE IMPORT ATP-BINDING PROTEIN ALSA-RELATED"/>
    <property type="match status" value="1"/>
</dbReference>
<evidence type="ECO:0000256" key="1">
    <source>
        <dbReference type="ARBA" id="ARBA00004202"/>
    </source>
</evidence>
<dbReference type="InterPro" id="IPR017871">
    <property type="entry name" value="ABC_transporter-like_CS"/>
</dbReference>